<keyword evidence="3" id="KW-1185">Reference proteome</keyword>
<accession>A0AAV3P8P9</accession>
<organism evidence="2 3">
    <name type="scientific">Lithospermum erythrorhizon</name>
    <name type="common">Purple gromwell</name>
    <name type="synonym">Lithospermum officinale var. erythrorhizon</name>
    <dbReference type="NCBI Taxonomy" id="34254"/>
    <lineage>
        <taxon>Eukaryota</taxon>
        <taxon>Viridiplantae</taxon>
        <taxon>Streptophyta</taxon>
        <taxon>Embryophyta</taxon>
        <taxon>Tracheophyta</taxon>
        <taxon>Spermatophyta</taxon>
        <taxon>Magnoliopsida</taxon>
        <taxon>eudicotyledons</taxon>
        <taxon>Gunneridae</taxon>
        <taxon>Pentapetalae</taxon>
        <taxon>asterids</taxon>
        <taxon>lamiids</taxon>
        <taxon>Boraginales</taxon>
        <taxon>Boraginaceae</taxon>
        <taxon>Boraginoideae</taxon>
        <taxon>Lithospermeae</taxon>
        <taxon>Lithospermum</taxon>
    </lineage>
</organism>
<proteinExistence type="predicted"/>
<protein>
    <submittedName>
        <fullName evidence="2">Uncharacterized protein</fullName>
    </submittedName>
</protein>
<dbReference type="Proteomes" id="UP001454036">
    <property type="component" value="Unassembled WGS sequence"/>
</dbReference>
<feature type="region of interest" description="Disordered" evidence="1">
    <location>
        <begin position="1"/>
        <end position="42"/>
    </location>
</feature>
<reference evidence="2 3" key="1">
    <citation type="submission" date="2024-01" db="EMBL/GenBank/DDBJ databases">
        <title>The complete chloroplast genome sequence of Lithospermum erythrorhizon: insights into the phylogenetic relationship among Boraginaceae species and the maternal lineages of purple gromwells.</title>
        <authorList>
            <person name="Okada T."/>
            <person name="Watanabe K."/>
        </authorList>
    </citation>
    <scope>NUCLEOTIDE SEQUENCE [LARGE SCALE GENOMIC DNA]</scope>
</reference>
<evidence type="ECO:0000313" key="3">
    <source>
        <dbReference type="Proteomes" id="UP001454036"/>
    </source>
</evidence>
<comment type="caution">
    <text evidence="2">The sequence shown here is derived from an EMBL/GenBank/DDBJ whole genome shotgun (WGS) entry which is preliminary data.</text>
</comment>
<feature type="compositionally biased region" description="Low complexity" evidence="1">
    <location>
        <begin position="16"/>
        <end position="28"/>
    </location>
</feature>
<evidence type="ECO:0000256" key="1">
    <source>
        <dbReference type="SAM" id="MobiDB-lite"/>
    </source>
</evidence>
<dbReference type="EMBL" id="BAABME010016549">
    <property type="protein sequence ID" value="GAA0146418.1"/>
    <property type="molecule type" value="Genomic_DNA"/>
</dbReference>
<name>A0AAV3P8P9_LITER</name>
<sequence length="104" mass="11247">MPSVAHHLQNRIQNPSSGDSADVAGDDSFGVTSRTKEESAVAANPSFTDRIVTKDIHIEPLTSLSVRIFIPENCLVSMDVDLRRGVVDKVRGLSENGNKKGDLD</sequence>
<evidence type="ECO:0000313" key="2">
    <source>
        <dbReference type="EMBL" id="GAA0146418.1"/>
    </source>
</evidence>
<dbReference type="AlphaFoldDB" id="A0AAV3P8P9"/>
<gene>
    <name evidence="2" type="ORF">LIER_36307</name>
</gene>